<gene>
    <name evidence="1" type="ORF">RXV79_18260</name>
</gene>
<dbReference type="RefSeq" id="WP_316699501.1">
    <property type="nucleotide sequence ID" value="NZ_CP136336.1"/>
</dbReference>
<sequence length="128" mass="14609">MQTQDDSALAPGVVIRREELDDLAGLNPASPEFKQRLQEHMAKRKELDELQELARKATRSALENYEPIPEEWSQNLTLGTLFDGEDRIFELYVASERPSDAIVLASTRVNRITKSVKVTITNLRRTKE</sequence>
<name>A0ABZ0CPE3_9BURK</name>
<organism evidence="1 2">
    <name type="scientific">Piscinibacter gummiphilus</name>
    <dbReference type="NCBI Taxonomy" id="946333"/>
    <lineage>
        <taxon>Bacteria</taxon>
        <taxon>Pseudomonadati</taxon>
        <taxon>Pseudomonadota</taxon>
        <taxon>Betaproteobacteria</taxon>
        <taxon>Burkholderiales</taxon>
        <taxon>Sphaerotilaceae</taxon>
        <taxon>Piscinibacter</taxon>
    </lineage>
</organism>
<evidence type="ECO:0000313" key="1">
    <source>
        <dbReference type="EMBL" id="WOB06856.1"/>
    </source>
</evidence>
<accession>A0ABZ0CPE3</accession>
<protein>
    <submittedName>
        <fullName evidence="1">Uncharacterized protein</fullName>
    </submittedName>
</protein>
<dbReference type="Proteomes" id="UP001303946">
    <property type="component" value="Chromosome"/>
</dbReference>
<keyword evidence="2" id="KW-1185">Reference proteome</keyword>
<proteinExistence type="predicted"/>
<dbReference type="EMBL" id="CP136336">
    <property type="protein sequence ID" value="WOB06856.1"/>
    <property type="molecule type" value="Genomic_DNA"/>
</dbReference>
<evidence type="ECO:0000313" key="2">
    <source>
        <dbReference type="Proteomes" id="UP001303946"/>
    </source>
</evidence>
<reference evidence="1 2" key="1">
    <citation type="submission" date="2023-10" db="EMBL/GenBank/DDBJ databases">
        <title>Bacteria for the degradation of biodegradable plastic PBAT(Polybutylene adipate terephthalate).</title>
        <authorList>
            <person name="Weon H.-Y."/>
            <person name="Yeon J."/>
        </authorList>
    </citation>
    <scope>NUCLEOTIDE SEQUENCE [LARGE SCALE GENOMIC DNA]</scope>
    <source>
        <strain evidence="1 2">SBD 7-3</strain>
    </source>
</reference>